<reference evidence="2" key="1">
    <citation type="submission" date="2023-10" db="EMBL/GenBank/DDBJ databases">
        <authorList>
            <person name="Chen Y."/>
            <person name="Shah S."/>
            <person name="Dougan E. K."/>
            <person name="Thang M."/>
            <person name="Chan C."/>
        </authorList>
    </citation>
    <scope>NUCLEOTIDE SEQUENCE [LARGE SCALE GENOMIC DNA]</scope>
</reference>
<dbReference type="Proteomes" id="UP001189429">
    <property type="component" value="Unassembled WGS sequence"/>
</dbReference>
<evidence type="ECO:0000313" key="3">
    <source>
        <dbReference type="Proteomes" id="UP001189429"/>
    </source>
</evidence>
<proteinExistence type="predicted"/>
<dbReference type="EMBL" id="CAUYUJ010022071">
    <property type="protein sequence ID" value="CAK0908748.1"/>
    <property type="molecule type" value="Genomic_DNA"/>
</dbReference>
<comment type="caution">
    <text evidence="2">The sequence shown here is derived from an EMBL/GenBank/DDBJ whole genome shotgun (WGS) entry which is preliminary data.</text>
</comment>
<accession>A0ABN9Y859</accession>
<sequence>MSAASARSRARSSAAIRRCSSPWAAASAAAAAALPCAARVTTRLQPKSEGHPWLGALAAQALPGVALARAEAPPCLLCHLGGPGAFVAPRGVLWVPSGPPWGSSGYTWVGPVAPLAIGAHVCDSPQVISAQDSPRGGRAHSQSTASGQGHTSPPVVLRAMTSTDELKELKQNMSPCVACCCYELSCTASQAMTPPLMGTFKVCCCAGSVALECCCISCEPDPCWSEERGICEVASKLLCCYTEVQFPPGKDIGCGCCGVAFCRSSDDAPPAEE</sequence>
<name>A0ABN9Y859_9DINO</name>
<feature type="region of interest" description="Disordered" evidence="1">
    <location>
        <begin position="130"/>
        <end position="154"/>
    </location>
</feature>
<organism evidence="2 3">
    <name type="scientific">Prorocentrum cordatum</name>
    <dbReference type="NCBI Taxonomy" id="2364126"/>
    <lineage>
        <taxon>Eukaryota</taxon>
        <taxon>Sar</taxon>
        <taxon>Alveolata</taxon>
        <taxon>Dinophyceae</taxon>
        <taxon>Prorocentrales</taxon>
        <taxon>Prorocentraceae</taxon>
        <taxon>Prorocentrum</taxon>
    </lineage>
</organism>
<evidence type="ECO:0000313" key="2">
    <source>
        <dbReference type="EMBL" id="CAK0908748.1"/>
    </source>
</evidence>
<evidence type="ECO:0008006" key="4">
    <source>
        <dbReference type="Google" id="ProtNLM"/>
    </source>
</evidence>
<keyword evidence="3" id="KW-1185">Reference proteome</keyword>
<gene>
    <name evidence="2" type="ORF">PCOR1329_LOCUS83347</name>
</gene>
<evidence type="ECO:0000256" key="1">
    <source>
        <dbReference type="SAM" id="MobiDB-lite"/>
    </source>
</evidence>
<protein>
    <recommendedName>
        <fullName evidence="4">Phospholipid scramblase</fullName>
    </recommendedName>
</protein>
<feature type="compositionally biased region" description="Polar residues" evidence="1">
    <location>
        <begin position="140"/>
        <end position="151"/>
    </location>
</feature>